<sequence>MANIPTPAQLAYFAAHPHDNLVPDIIACCSVCGIAAVVFILLRLWARHLIHGRVVVNMSDWLLIIAFIFFAVFDICFALTTKYGSGRHIIYITDARMLQILNIVDENTYCYAMAFIKLSILKVYGDIFPSKKFHYCLWAMAIFMGAWAITFSASAIFQCTPIEYNWDLTIPGGFCINYGANVMAAGILNIFTDLIILVMPIPLVLKLHTSTQKKLQIIFAFALGSSACIISFIRLGYGSKVGSTADGSWDNIPAGLASVAELMIGILAASIPTYRPIYRRFMNGSAMAQTQAGYNSDRQNYGNDSSMNKSTLRRVQIFSQHDNEPREKGEGIHIAHQVEMSVYDSKEEDWDKKRRRQSDEERLT</sequence>
<dbReference type="InterPro" id="IPR052337">
    <property type="entry name" value="SAT4-like"/>
</dbReference>
<dbReference type="PANTHER" id="PTHR33048:SF8">
    <property type="entry name" value="INTEGRAL MEMBRANE PROTEIN-RELATED"/>
    <property type="match status" value="1"/>
</dbReference>
<evidence type="ECO:0000256" key="2">
    <source>
        <dbReference type="ARBA" id="ARBA00022692"/>
    </source>
</evidence>
<keyword evidence="4 7" id="KW-0472">Membrane</keyword>
<keyword evidence="3 7" id="KW-1133">Transmembrane helix</keyword>
<feature type="transmembrane region" description="Helical" evidence="7">
    <location>
        <begin position="178"/>
        <end position="205"/>
    </location>
</feature>
<evidence type="ECO:0000259" key="8">
    <source>
        <dbReference type="Pfam" id="PF20684"/>
    </source>
</evidence>
<keyword evidence="2 7" id="KW-0812">Transmembrane</keyword>
<dbReference type="AlphaFoldDB" id="A0A9N9LMQ7"/>
<evidence type="ECO:0000256" key="3">
    <source>
        <dbReference type="ARBA" id="ARBA00022989"/>
    </source>
</evidence>
<evidence type="ECO:0000256" key="6">
    <source>
        <dbReference type="SAM" id="MobiDB-lite"/>
    </source>
</evidence>
<feature type="compositionally biased region" description="Basic and acidic residues" evidence="6">
    <location>
        <begin position="349"/>
        <end position="364"/>
    </location>
</feature>
<comment type="caution">
    <text evidence="9">The sequence shown here is derived from an EMBL/GenBank/DDBJ whole genome shotgun (WGS) entry which is preliminary data.</text>
</comment>
<feature type="transmembrane region" description="Helical" evidence="7">
    <location>
        <begin position="135"/>
        <end position="158"/>
    </location>
</feature>
<organism evidence="9 10">
    <name type="scientific">Hymenoscyphus albidus</name>
    <dbReference type="NCBI Taxonomy" id="595503"/>
    <lineage>
        <taxon>Eukaryota</taxon>
        <taxon>Fungi</taxon>
        <taxon>Dikarya</taxon>
        <taxon>Ascomycota</taxon>
        <taxon>Pezizomycotina</taxon>
        <taxon>Leotiomycetes</taxon>
        <taxon>Helotiales</taxon>
        <taxon>Helotiaceae</taxon>
        <taxon>Hymenoscyphus</taxon>
    </lineage>
</organism>
<dbReference type="Pfam" id="PF20684">
    <property type="entry name" value="Fung_rhodopsin"/>
    <property type="match status" value="1"/>
</dbReference>
<feature type="transmembrane region" description="Helical" evidence="7">
    <location>
        <begin position="252"/>
        <end position="274"/>
    </location>
</feature>
<dbReference type="EMBL" id="CAJVRM010000181">
    <property type="protein sequence ID" value="CAG8976548.1"/>
    <property type="molecule type" value="Genomic_DNA"/>
</dbReference>
<feature type="transmembrane region" description="Helical" evidence="7">
    <location>
        <begin position="61"/>
        <end position="80"/>
    </location>
</feature>
<evidence type="ECO:0000256" key="4">
    <source>
        <dbReference type="ARBA" id="ARBA00023136"/>
    </source>
</evidence>
<evidence type="ECO:0000256" key="7">
    <source>
        <dbReference type="SAM" id="Phobius"/>
    </source>
</evidence>
<name>A0A9N9LMQ7_9HELO</name>
<accession>A0A9N9LMQ7</accession>
<comment type="similarity">
    <text evidence="5">Belongs to the SAT4 family.</text>
</comment>
<feature type="transmembrane region" description="Helical" evidence="7">
    <location>
        <begin position="217"/>
        <end position="237"/>
    </location>
</feature>
<evidence type="ECO:0000256" key="1">
    <source>
        <dbReference type="ARBA" id="ARBA00004141"/>
    </source>
</evidence>
<proteinExistence type="inferred from homology"/>
<evidence type="ECO:0000256" key="5">
    <source>
        <dbReference type="ARBA" id="ARBA00038359"/>
    </source>
</evidence>
<comment type="subcellular location">
    <subcellularLocation>
        <location evidence="1">Membrane</location>
        <topology evidence="1">Multi-pass membrane protein</topology>
    </subcellularLocation>
</comment>
<evidence type="ECO:0000313" key="9">
    <source>
        <dbReference type="EMBL" id="CAG8976548.1"/>
    </source>
</evidence>
<evidence type="ECO:0000313" key="10">
    <source>
        <dbReference type="Proteomes" id="UP000701801"/>
    </source>
</evidence>
<feature type="domain" description="Rhodopsin" evidence="8">
    <location>
        <begin position="42"/>
        <end position="280"/>
    </location>
</feature>
<feature type="region of interest" description="Disordered" evidence="6">
    <location>
        <begin position="320"/>
        <end position="364"/>
    </location>
</feature>
<feature type="transmembrane region" description="Helical" evidence="7">
    <location>
        <begin position="21"/>
        <end position="41"/>
    </location>
</feature>
<dbReference type="OrthoDB" id="444631at2759"/>
<protein>
    <recommendedName>
        <fullName evidence="8">Rhodopsin domain-containing protein</fullName>
    </recommendedName>
</protein>
<feature type="compositionally biased region" description="Basic and acidic residues" evidence="6">
    <location>
        <begin position="321"/>
        <end position="333"/>
    </location>
</feature>
<dbReference type="Proteomes" id="UP000701801">
    <property type="component" value="Unassembled WGS sequence"/>
</dbReference>
<gene>
    <name evidence="9" type="ORF">HYALB_00011025</name>
</gene>
<dbReference type="InterPro" id="IPR049326">
    <property type="entry name" value="Rhodopsin_dom_fungi"/>
</dbReference>
<dbReference type="GO" id="GO:0016020">
    <property type="term" value="C:membrane"/>
    <property type="evidence" value="ECO:0007669"/>
    <property type="project" value="UniProtKB-SubCell"/>
</dbReference>
<keyword evidence="10" id="KW-1185">Reference proteome</keyword>
<dbReference type="PANTHER" id="PTHR33048">
    <property type="entry name" value="PTH11-LIKE INTEGRAL MEMBRANE PROTEIN (AFU_ORTHOLOGUE AFUA_5G11245)"/>
    <property type="match status" value="1"/>
</dbReference>
<reference evidence="9" key="1">
    <citation type="submission" date="2021-07" db="EMBL/GenBank/DDBJ databases">
        <authorList>
            <person name="Durling M."/>
        </authorList>
    </citation>
    <scope>NUCLEOTIDE SEQUENCE</scope>
</reference>